<organism evidence="1">
    <name type="scientific">Triticum urartu</name>
    <name type="common">Red wild einkorn</name>
    <name type="synonym">Crithodium urartu</name>
    <dbReference type="NCBI Taxonomy" id="4572"/>
    <lineage>
        <taxon>Eukaryota</taxon>
        <taxon>Viridiplantae</taxon>
        <taxon>Streptophyta</taxon>
        <taxon>Embryophyta</taxon>
        <taxon>Tracheophyta</taxon>
        <taxon>Spermatophyta</taxon>
        <taxon>Magnoliopsida</taxon>
        <taxon>Liliopsida</taxon>
        <taxon>Poales</taxon>
        <taxon>Poaceae</taxon>
        <taxon>BOP clade</taxon>
        <taxon>Pooideae</taxon>
        <taxon>Triticodae</taxon>
        <taxon>Triticeae</taxon>
        <taxon>Triticinae</taxon>
        <taxon>Triticum</taxon>
    </lineage>
</organism>
<protein>
    <submittedName>
        <fullName evidence="1">Uncharacterized protein</fullName>
    </submittedName>
</protein>
<name>M7YEE3_TRIUA</name>
<accession>M7YEE3</accession>
<reference evidence="1" key="1">
    <citation type="journal article" date="2013" name="Nature">
        <title>Draft genome of the wheat A-genome progenitor Triticum urartu.</title>
        <authorList>
            <person name="Ling H.Q."/>
            <person name="Zhao S."/>
            <person name="Liu D."/>
            <person name="Wang J."/>
            <person name="Sun H."/>
            <person name="Zhang C."/>
            <person name="Fan H."/>
            <person name="Li D."/>
            <person name="Dong L."/>
            <person name="Tao Y."/>
            <person name="Gao C."/>
            <person name="Wu H."/>
            <person name="Li Y."/>
            <person name="Cui Y."/>
            <person name="Guo X."/>
            <person name="Zheng S."/>
            <person name="Wang B."/>
            <person name="Yu K."/>
            <person name="Liang Q."/>
            <person name="Yang W."/>
            <person name="Lou X."/>
            <person name="Chen J."/>
            <person name="Feng M."/>
            <person name="Jian J."/>
            <person name="Zhang X."/>
            <person name="Luo G."/>
            <person name="Jiang Y."/>
            <person name="Liu J."/>
            <person name="Wang Z."/>
            <person name="Sha Y."/>
            <person name="Zhang B."/>
            <person name="Wu H."/>
            <person name="Tang D."/>
            <person name="Shen Q."/>
            <person name="Xue P."/>
            <person name="Zou S."/>
            <person name="Wang X."/>
            <person name="Liu X."/>
            <person name="Wang F."/>
            <person name="Yang Y."/>
            <person name="An X."/>
            <person name="Dong Z."/>
            <person name="Zhang K."/>
            <person name="Zhang X."/>
            <person name="Luo M.C."/>
            <person name="Dvorak J."/>
            <person name="Tong Y."/>
            <person name="Wang J."/>
            <person name="Yang H."/>
            <person name="Li Z."/>
            <person name="Wang D."/>
            <person name="Zhang A."/>
            <person name="Wang J."/>
        </authorList>
    </citation>
    <scope>NUCLEOTIDE SEQUENCE</scope>
</reference>
<gene>
    <name evidence="1" type="ORF">TRIUR3_03691</name>
</gene>
<proteinExistence type="predicted"/>
<evidence type="ECO:0000313" key="1">
    <source>
        <dbReference type="EMBL" id="EMS45487.1"/>
    </source>
</evidence>
<sequence length="118" mass="11682">MERCEMDVGRSGHGAAAEGGVGLAAAAGAVGGDHGHLVVTAGGDVAARGPVHLGCHGGQNFAVGTSVLASLDMFSLSYGEPQWPVAASVPSRCLPVQAGVNGADGGHVHWFVPALPEF</sequence>
<dbReference type="EMBL" id="KD286131">
    <property type="protein sequence ID" value="EMS45487.1"/>
    <property type="molecule type" value="Genomic_DNA"/>
</dbReference>
<dbReference type="AlphaFoldDB" id="M7YEE3"/>